<feature type="region of interest" description="Disordered" evidence="6">
    <location>
        <begin position="1"/>
        <end position="62"/>
    </location>
</feature>
<name>A0A6V7TVX5_MELEN</name>
<evidence type="ECO:0000313" key="9">
    <source>
        <dbReference type="Proteomes" id="UP000580250"/>
    </source>
</evidence>
<dbReference type="OrthoDB" id="5873452at2759"/>
<keyword evidence="4 7" id="KW-0472">Membrane</keyword>
<dbReference type="PANTHER" id="PTHR31792">
    <property type="entry name" value="VACUOLAR ATPASE ASSEMBLY INTEGRAL MEMBRANE PROTEIN VMA21"/>
    <property type="match status" value="1"/>
</dbReference>
<feature type="compositionally biased region" description="Acidic residues" evidence="6">
    <location>
        <begin position="53"/>
        <end position="62"/>
    </location>
</feature>
<dbReference type="InterPro" id="IPR019013">
    <property type="entry name" value="Vma21"/>
</dbReference>
<evidence type="ECO:0000256" key="2">
    <source>
        <dbReference type="ARBA" id="ARBA00022824"/>
    </source>
</evidence>
<accession>A0A6V7TVX5</accession>
<dbReference type="Pfam" id="PF09446">
    <property type="entry name" value="VMA21"/>
    <property type="match status" value="1"/>
</dbReference>
<evidence type="ECO:0000256" key="3">
    <source>
        <dbReference type="ARBA" id="ARBA00022989"/>
    </source>
</evidence>
<evidence type="ECO:0000313" key="8">
    <source>
        <dbReference type="EMBL" id="CAD2136343.1"/>
    </source>
</evidence>
<dbReference type="GO" id="GO:0031410">
    <property type="term" value="C:cytoplasmic vesicle"/>
    <property type="evidence" value="ECO:0007669"/>
    <property type="project" value="UniProtKB-KW"/>
</dbReference>
<dbReference type="Proteomes" id="UP000580250">
    <property type="component" value="Unassembled WGS sequence"/>
</dbReference>
<evidence type="ECO:0000256" key="5">
    <source>
        <dbReference type="ARBA" id="ARBA00023329"/>
    </source>
</evidence>
<sequence>MSTHSQSNGESISIVDGDEALKSQGGVDVTEDKLVSISSVSSSADDRSVGNSTDEDVQDNADLEEREELLATGDELQETDVELIDSANEVSLLDEKHEAARGRAISRLIGFSLVLIIVPLTAMYLSYRFIFTDYFHLPRDKAVLYGGLVAAALVYVILGLFAWIAYKDEQQTAITDDKTKNVAESKKID</sequence>
<organism evidence="8 9">
    <name type="scientific">Meloidogyne enterolobii</name>
    <name type="common">Root-knot nematode worm</name>
    <name type="synonym">Meloidogyne mayaguensis</name>
    <dbReference type="NCBI Taxonomy" id="390850"/>
    <lineage>
        <taxon>Eukaryota</taxon>
        <taxon>Metazoa</taxon>
        <taxon>Ecdysozoa</taxon>
        <taxon>Nematoda</taxon>
        <taxon>Chromadorea</taxon>
        <taxon>Rhabditida</taxon>
        <taxon>Tylenchina</taxon>
        <taxon>Tylenchomorpha</taxon>
        <taxon>Tylenchoidea</taxon>
        <taxon>Meloidogynidae</taxon>
        <taxon>Meloidogyninae</taxon>
        <taxon>Meloidogyne</taxon>
    </lineage>
</organism>
<feature type="transmembrane region" description="Helical" evidence="7">
    <location>
        <begin position="108"/>
        <end position="130"/>
    </location>
</feature>
<gene>
    <name evidence="8" type="ORF">MENT_LOCUS5024</name>
</gene>
<dbReference type="GO" id="GO:0070072">
    <property type="term" value="P:vacuolar proton-transporting V-type ATPase complex assembly"/>
    <property type="evidence" value="ECO:0007669"/>
    <property type="project" value="InterPro"/>
</dbReference>
<evidence type="ECO:0000256" key="6">
    <source>
        <dbReference type="SAM" id="MobiDB-lite"/>
    </source>
</evidence>
<keyword evidence="3 7" id="KW-1133">Transmembrane helix</keyword>
<keyword evidence="1 7" id="KW-0812">Transmembrane</keyword>
<evidence type="ECO:0000256" key="1">
    <source>
        <dbReference type="ARBA" id="ARBA00022692"/>
    </source>
</evidence>
<reference evidence="8 9" key="1">
    <citation type="submission" date="2020-08" db="EMBL/GenBank/DDBJ databases">
        <authorList>
            <person name="Koutsovoulos G."/>
            <person name="Danchin GJ E."/>
        </authorList>
    </citation>
    <scope>NUCLEOTIDE SEQUENCE [LARGE SCALE GENOMIC DNA]</scope>
</reference>
<proteinExistence type="predicted"/>
<dbReference type="AlphaFoldDB" id="A0A6V7TVX5"/>
<protein>
    <submittedName>
        <fullName evidence="8">Uncharacterized protein</fullName>
    </submittedName>
</protein>
<dbReference type="EMBL" id="CAJEWN010000018">
    <property type="protein sequence ID" value="CAD2136343.1"/>
    <property type="molecule type" value="Genomic_DNA"/>
</dbReference>
<keyword evidence="5" id="KW-0968">Cytoplasmic vesicle</keyword>
<dbReference type="GO" id="GO:0005789">
    <property type="term" value="C:endoplasmic reticulum membrane"/>
    <property type="evidence" value="ECO:0007669"/>
    <property type="project" value="TreeGrafter"/>
</dbReference>
<feature type="transmembrane region" description="Helical" evidence="7">
    <location>
        <begin position="142"/>
        <end position="166"/>
    </location>
</feature>
<dbReference type="PANTHER" id="PTHR31792:SF3">
    <property type="entry name" value="VACUOLAR ATPASE ASSEMBLY INTEGRAL MEMBRANE PROTEIN VMA21"/>
    <property type="match status" value="1"/>
</dbReference>
<comment type="caution">
    <text evidence="8">The sequence shown here is derived from an EMBL/GenBank/DDBJ whole genome shotgun (WGS) entry which is preliminary data.</text>
</comment>
<evidence type="ECO:0000256" key="4">
    <source>
        <dbReference type="ARBA" id="ARBA00023136"/>
    </source>
</evidence>
<feature type="compositionally biased region" description="Polar residues" evidence="6">
    <location>
        <begin position="1"/>
        <end position="11"/>
    </location>
</feature>
<keyword evidence="2" id="KW-0256">Endoplasmic reticulum</keyword>
<evidence type="ECO:0000256" key="7">
    <source>
        <dbReference type="SAM" id="Phobius"/>
    </source>
</evidence>